<feature type="chain" id="PRO_5042327160" description="Secreted protein" evidence="2">
    <location>
        <begin position="24"/>
        <end position="181"/>
    </location>
</feature>
<keyword evidence="5" id="KW-1185">Reference proteome</keyword>
<reference evidence="3" key="2">
    <citation type="journal article" date="2019" name="Gigascience">
        <title>High-quality Schistosoma haematobium genome achieved by single-molecule and long-range sequencing.</title>
        <authorList>
            <person name="Stroehlein A.J."/>
            <person name="Korhonen P.K."/>
            <person name="Chong T.M."/>
            <person name="Lim Y.L."/>
            <person name="Chan K.G."/>
            <person name="Webster B."/>
            <person name="Rollinson D."/>
            <person name="Brindley P.J."/>
            <person name="Gasser R.B."/>
            <person name="Young N.D."/>
        </authorList>
    </citation>
    <scope>NUCLEOTIDE SEQUENCE</scope>
</reference>
<dbReference type="GeneID" id="24591202"/>
<evidence type="ECO:0000313" key="5">
    <source>
        <dbReference type="Proteomes" id="UP000471633"/>
    </source>
</evidence>
<feature type="compositionally biased region" description="Acidic residues" evidence="1">
    <location>
        <begin position="87"/>
        <end position="101"/>
    </location>
</feature>
<feature type="signal peptide" evidence="2">
    <location>
        <begin position="1"/>
        <end position="23"/>
    </location>
</feature>
<dbReference type="KEGG" id="shx:MS3_00005423"/>
<sequence>MNKSIYLLLTVSIVCVNWITLDAKPFHLKSVASDNGNKLLDINHDDQYSDYDEIKRIFQEGSINDQQPTKTTSPMATTTRKPTTESDKEEIEESAVDDSDDQSPCSGGGAIFTYTIRGDDIDGDGHMESNNHDDDMLADDYDFNPVYSWFGREDSYHRRPSKPYRKPSRNTWYSRYDSFPF</sequence>
<reference evidence="3" key="4">
    <citation type="journal article" date="2022" name="PLoS Pathog.">
        <title>Chromosome-level genome of Schistosoma haematobium underpins genome-wide explorations of molecular variation.</title>
        <authorList>
            <person name="Stroehlein A.J."/>
            <person name="Korhonen P.K."/>
            <person name="Lee V.V."/>
            <person name="Ralph S.A."/>
            <person name="Mentink-Kane M."/>
            <person name="You H."/>
            <person name="McManus D.P."/>
            <person name="Tchuente L.T."/>
            <person name="Stothard J.R."/>
            <person name="Kaur P."/>
            <person name="Dudchenko O."/>
            <person name="Aiden E.L."/>
            <person name="Yang B."/>
            <person name="Yang H."/>
            <person name="Emery A.M."/>
            <person name="Webster B.L."/>
            <person name="Brindley P.J."/>
            <person name="Rollinson D."/>
            <person name="Chang B.C.H."/>
            <person name="Gasser R.B."/>
            <person name="Young N.D."/>
        </authorList>
    </citation>
    <scope>NUCLEOTIDE SEQUENCE</scope>
</reference>
<organism evidence="4">
    <name type="scientific">Schistosoma haematobium</name>
    <name type="common">Blood fluke</name>
    <dbReference type="NCBI Taxonomy" id="6185"/>
    <lineage>
        <taxon>Eukaryota</taxon>
        <taxon>Metazoa</taxon>
        <taxon>Spiralia</taxon>
        <taxon>Lophotrochozoa</taxon>
        <taxon>Platyhelminthes</taxon>
        <taxon>Trematoda</taxon>
        <taxon>Digenea</taxon>
        <taxon>Strigeidida</taxon>
        <taxon>Schistosomatoidea</taxon>
        <taxon>Schistosomatidae</taxon>
        <taxon>Schistosoma</taxon>
    </lineage>
</organism>
<protein>
    <recommendedName>
        <fullName evidence="6">Secreted protein</fullName>
    </recommendedName>
</protein>
<name>A0A094ZL34_SCHHA</name>
<evidence type="ECO:0000313" key="4">
    <source>
        <dbReference type="EMBL" id="KGB35370.1"/>
    </source>
</evidence>
<dbReference type="OrthoDB" id="6247826at2759"/>
<proteinExistence type="predicted"/>
<dbReference type="RefSeq" id="XP_012795135.1">
    <property type="nucleotide sequence ID" value="XM_012939681.2"/>
</dbReference>
<evidence type="ECO:0000256" key="2">
    <source>
        <dbReference type="SAM" id="SignalP"/>
    </source>
</evidence>
<dbReference type="AlphaFoldDB" id="A0A094ZL34"/>
<feature type="region of interest" description="Disordered" evidence="1">
    <location>
        <begin position="59"/>
        <end position="109"/>
    </location>
</feature>
<dbReference type="EMBL" id="KL250678">
    <property type="protein sequence ID" value="KGB35370.1"/>
    <property type="molecule type" value="Genomic_DNA"/>
</dbReference>
<reference evidence="3" key="3">
    <citation type="submission" date="2021-06" db="EMBL/GenBank/DDBJ databases">
        <title>Chromosome-level genome assembly for S. haematobium.</title>
        <authorList>
            <person name="Stroehlein A.J."/>
        </authorList>
    </citation>
    <scope>NUCLEOTIDE SEQUENCE</scope>
</reference>
<accession>A0A094ZL34</accession>
<feature type="compositionally biased region" description="Low complexity" evidence="1">
    <location>
        <begin position="68"/>
        <end position="81"/>
    </location>
</feature>
<evidence type="ECO:0000256" key="1">
    <source>
        <dbReference type="SAM" id="MobiDB-lite"/>
    </source>
</evidence>
<evidence type="ECO:0008006" key="6">
    <source>
        <dbReference type="Google" id="ProtNLM"/>
    </source>
</evidence>
<evidence type="ECO:0000313" key="3">
    <source>
        <dbReference type="EMBL" id="KAH9587832.1"/>
    </source>
</evidence>
<gene>
    <name evidence="3" type="ORF">MS3_00005423</name>
    <name evidence="4" type="ORF">MS3_03603</name>
</gene>
<dbReference type="EMBL" id="AMPZ03000003">
    <property type="protein sequence ID" value="KAH9587832.1"/>
    <property type="molecule type" value="Genomic_DNA"/>
</dbReference>
<keyword evidence="2" id="KW-0732">Signal</keyword>
<dbReference type="CTD" id="24591202"/>
<dbReference type="Proteomes" id="UP000471633">
    <property type="component" value="Unassembled WGS sequence"/>
</dbReference>
<reference evidence="4" key="1">
    <citation type="journal article" date="2012" name="Nat. Genet.">
        <title>Whole-genome sequence of Schistosoma haematobium.</title>
        <authorList>
            <person name="Young N.D."/>
            <person name="Jex A.R."/>
            <person name="Li B."/>
            <person name="Liu S."/>
            <person name="Yang L."/>
            <person name="Xiong Z."/>
            <person name="Li Y."/>
            <person name="Cantacessi C."/>
            <person name="Hall R.S."/>
            <person name="Xu X."/>
            <person name="Chen F."/>
            <person name="Wu X."/>
            <person name="Zerlotini A."/>
            <person name="Oliveira G."/>
            <person name="Hofmann A."/>
            <person name="Zhang G."/>
            <person name="Fang X."/>
            <person name="Kang Y."/>
            <person name="Campbell B.E."/>
            <person name="Loukas A."/>
            <person name="Ranganathan S."/>
            <person name="Rollinson D."/>
            <person name="Rinaldi G."/>
            <person name="Brindley P.J."/>
            <person name="Yang H."/>
            <person name="Wang J."/>
            <person name="Wang J."/>
            <person name="Gasser R.B."/>
        </authorList>
    </citation>
    <scope>NUCLEOTIDE SEQUENCE [LARGE SCALE GENOMIC DNA]</scope>
</reference>